<dbReference type="Proteomes" id="UP000244336">
    <property type="component" value="Chromosome 9"/>
</dbReference>
<proteinExistence type="predicted"/>
<accession>A0A2T7C8I3</accession>
<protein>
    <submittedName>
        <fullName evidence="1">Uncharacterized protein</fullName>
    </submittedName>
</protein>
<evidence type="ECO:0000313" key="1">
    <source>
        <dbReference type="EMBL" id="PUZ39635.1"/>
    </source>
</evidence>
<dbReference type="AlphaFoldDB" id="A0A2T7C8I3"/>
<name>A0A2T7C8I3_9POAL</name>
<organism evidence="1 2">
    <name type="scientific">Panicum hallii var. hallii</name>
    <dbReference type="NCBI Taxonomy" id="1504633"/>
    <lineage>
        <taxon>Eukaryota</taxon>
        <taxon>Viridiplantae</taxon>
        <taxon>Streptophyta</taxon>
        <taxon>Embryophyta</taxon>
        <taxon>Tracheophyta</taxon>
        <taxon>Spermatophyta</taxon>
        <taxon>Magnoliopsida</taxon>
        <taxon>Liliopsida</taxon>
        <taxon>Poales</taxon>
        <taxon>Poaceae</taxon>
        <taxon>PACMAD clade</taxon>
        <taxon>Panicoideae</taxon>
        <taxon>Panicodae</taxon>
        <taxon>Paniceae</taxon>
        <taxon>Panicinae</taxon>
        <taxon>Panicum</taxon>
        <taxon>Panicum sect. Panicum</taxon>
    </lineage>
</organism>
<evidence type="ECO:0000313" key="2">
    <source>
        <dbReference type="Proteomes" id="UP000244336"/>
    </source>
</evidence>
<dbReference type="EMBL" id="CM009757">
    <property type="protein sequence ID" value="PUZ39635.1"/>
    <property type="molecule type" value="Genomic_DNA"/>
</dbReference>
<dbReference type="Gramene" id="PUZ39635">
    <property type="protein sequence ID" value="PUZ39635"/>
    <property type="gene ID" value="GQ55_9G344800"/>
</dbReference>
<reference evidence="1 2" key="1">
    <citation type="submission" date="2018-04" db="EMBL/GenBank/DDBJ databases">
        <title>WGS assembly of Panicum hallii var. hallii HAL2.</title>
        <authorList>
            <person name="Lovell J."/>
            <person name="Jenkins J."/>
            <person name="Lowry D."/>
            <person name="Mamidi S."/>
            <person name="Sreedasyam A."/>
            <person name="Weng X."/>
            <person name="Barry K."/>
            <person name="Bonette J."/>
            <person name="Campitelli B."/>
            <person name="Daum C."/>
            <person name="Gordon S."/>
            <person name="Gould B."/>
            <person name="Lipzen A."/>
            <person name="MacQueen A."/>
            <person name="Palacio-Mejia J."/>
            <person name="Plott C."/>
            <person name="Shakirov E."/>
            <person name="Shu S."/>
            <person name="Yoshinaga Y."/>
            <person name="Zane M."/>
            <person name="Rokhsar D."/>
            <person name="Grimwood J."/>
            <person name="Schmutz J."/>
            <person name="Juenger T."/>
        </authorList>
    </citation>
    <scope>NUCLEOTIDE SEQUENCE [LARGE SCALE GENOMIC DNA]</scope>
    <source>
        <strain evidence="2">cv. HAL2</strain>
    </source>
</reference>
<keyword evidence="2" id="KW-1185">Reference proteome</keyword>
<gene>
    <name evidence="1" type="ORF">GQ55_9G344800</name>
</gene>
<sequence>MDTAAAANLLHRGHSASIRFDGLLGFSFHGPRLLRAAFNLCRISGGSCFFAERSLYLTGCWAGVPIGASVS</sequence>